<organism evidence="1 2">
    <name type="scientific">Leptospira idonii</name>
    <dbReference type="NCBI Taxonomy" id="1193500"/>
    <lineage>
        <taxon>Bacteria</taxon>
        <taxon>Pseudomonadati</taxon>
        <taxon>Spirochaetota</taxon>
        <taxon>Spirochaetia</taxon>
        <taxon>Leptospirales</taxon>
        <taxon>Leptospiraceae</taxon>
        <taxon>Leptospira</taxon>
    </lineage>
</organism>
<reference evidence="1" key="1">
    <citation type="journal article" date="2019" name="PLoS Negl. Trop. Dis.">
        <title>Revisiting the worldwide diversity of Leptospira species in the environment.</title>
        <authorList>
            <person name="Vincent A.T."/>
            <person name="Schiettekatte O."/>
            <person name="Bourhy P."/>
            <person name="Veyrier F.J."/>
            <person name="Picardeau M."/>
        </authorList>
    </citation>
    <scope>NUCLEOTIDE SEQUENCE [LARGE SCALE GENOMIC DNA]</scope>
    <source>
        <strain evidence="1">201300427</strain>
    </source>
</reference>
<name>A0A4R9M149_9LEPT</name>
<evidence type="ECO:0008006" key="3">
    <source>
        <dbReference type="Google" id="ProtNLM"/>
    </source>
</evidence>
<dbReference type="EMBL" id="RQHW01000013">
    <property type="protein sequence ID" value="TGN20464.1"/>
    <property type="molecule type" value="Genomic_DNA"/>
</dbReference>
<dbReference type="RefSeq" id="WP_135759328.1">
    <property type="nucleotide sequence ID" value="NZ_RQHW01000013.1"/>
</dbReference>
<dbReference type="Proteomes" id="UP000298058">
    <property type="component" value="Unassembled WGS sequence"/>
</dbReference>
<proteinExistence type="predicted"/>
<protein>
    <recommendedName>
        <fullName evidence="3">Lipoprotein</fullName>
    </recommendedName>
</protein>
<dbReference type="NCBIfam" id="NF047805">
    <property type="entry name" value="LIC13255_lipo"/>
    <property type="match status" value="1"/>
</dbReference>
<dbReference type="PROSITE" id="PS51257">
    <property type="entry name" value="PROKAR_LIPOPROTEIN"/>
    <property type="match status" value="1"/>
</dbReference>
<gene>
    <name evidence="1" type="ORF">EHS15_04455</name>
</gene>
<evidence type="ECO:0000313" key="2">
    <source>
        <dbReference type="Proteomes" id="UP000298058"/>
    </source>
</evidence>
<dbReference type="OrthoDB" id="330740at2"/>
<sequence length="99" mass="11149">MKLFFPLFLCFSLLLFSCIDSKDEIYYDGAEANSKIFSAYALKDASCGSNHRITTILFGRVKVTDVNRCISAVNLMDCVAWNVEDPSPLSCKSINYIFK</sequence>
<comment type="caution">
    <text evidence="1">The sequence shown here is derived from an EMBL/GenBank/DDBJ whole genome shotgun (WGS) entry which is preliminary data.</text>
</comment>
<evidence type="ECO:0000313" key="1">
    <source>
        <dbReference type="EMBL" id="TGN20464.1"/>
    </source>
</evidence>
<accession>A0A4R9M149</accession>
<keyword evidence="2" id="KW-1185">Reference proteome</keyword>
<dbReference type="AlphaFoldDB" id="A0A4R9M149"/>